<accession>A0A4R9LL12</accession>
<reference evidence="2" key="1">
    <citation type="journal article" date="2019" name="PLoS Negl. Trop. Dis.">
        <title>Revisiting the worldwide diversity of Leptospira species in the environment.</title>
        <authorList>
            <person name="Vincent A.T."/>
            <person name="Schiettekatte O."/>
            <person name="Bourhy P."/>
            <person name="Veyrier F.J."/>
            <person name="Picardeau M."/>
        </authorList>
    </citation>
    <scope>NUCLEOTIDE SEQUENCE [LARGE SCALE GENOMIC DNA]</scope>
    <source>
        <strain evidence="2">201400974</strain>
    </source>
</reference>
<dbReference type="InterPro" id="IPR050266">
    <property type="entry name" value="AB_hydrolase_sf"/>
</dbReference>
<dbReference type="Proteomes" id="UP000298264">
    <property type="component" value="Unassembled WGS sequence"/>
</dbReference>
<dbReference type="PANTHER" id="PTHR43798:SF33">
    <property type="entry name" value="HYDROLASE, PUTATIVE (AFU_ORTHOLOGUE AFUA_2G14860)-RELATED"/>
    <property type="match status" value="1"/>
</dbReference>
<evidence type="ECO:0000313" key="2">
    <source>
        <dbReference type="EMBL" id="TGN06834.1"/>
    </source>
</evidence>
<evidence type="ECO:0000313" key="3">
    <source>
        <dbReference type="Proteomes" id="UP000298264"/>
    </source>
</evidence>
<sequence>MNPSLQEHINSGKYLEVNGVRFFYIESGKQDEIVLLLHGFLTTSYHYRKLIGILGKKYRVIAPDFLGVGLSERPNSPLSHRMQAYHLYSFLEKLVGEKKVHVVVHDYALPILAFLAKEHPELVKSLTIVNGFLNLPKFRFYLPVNLLRIPIFGFLLSFLFRPPLLRFFYQFFLTKKGFVFEKGWESNTYQMLFAGNGRKNTLEYLNNVDRSSHALRDVEDGVKSLIGLRQIIIGDEDTRLSPYQTEFIKMTLRTSGFVTVPAKHLPMEECPEELSVKIEYLVDSYSRNKSKTFHFSRNKINPEE</sequence>
<organism evidence="2 3">
    <name type="scientific">Leptospira ilyithenensis</name>
    <dbReference type="NCBI Taxonomy" id="2484901"/>
    <lineage>
        <taxon>Bacteria</taxon>
        <taxon>Pseudomonadati</taxon>
        <taxon>Spirochaetota</taxon>
        <taxon>Spirochaetia</taxon>
        <taxon>Leptospirales</taxon>
        <taxon>Leptospiraceae</taxon>
        <taxon>Leptospira</taxon>
    </lineage>
</organism>
<name>A0A4R9LL12_9LEPT</name>
<dbReference type="AlphaFoldDB" id="A0A4R9LL12"/>
<keyword evidence="2" id="KW-0378">Hydrolase</keyword>
<gene>
    <name evidence="2" type="ORF">EHS11_16910</name>
</gene>
<dbReference type="PANTHER" id="PTHR43798">
    <property type="entry name" value="MONOACYLGLYCEROL LIPASE"/>
    <property type="match status" value="1"/>
</dbReference>
<dbReference type="InterPro" id="IPR029058">
    <property type="entry name" value="AB_hydrolase_fold"/>
</dbReference>
<dbReference type="RefSeq" id="WP_135765561.1">
    <property type="nucleotide sequence ID" value="NZ_RQHV01000062.1"/>
</dbReference>
<protein>
    <submittedName>
        <fullName evidence="2">Alpha/beta hydrolase</fullName>
    </submittedName>
</protein>
<dbReference type="GO" id="GO:0047372">
    <property type="term" value="F:monoacylglycerol lipase activity"/>
    <property type="evidence" value="ECO:0007669"/>
    <property type="project" value="TreeGrafter"/>
</dbReference>
<dbReference type="GO" id="GO:0046464">
    <property type="term" value="P:acylglycerol catabolic process"/>
    <property type="evidence" value="ECO:0007669"/>
    <property type="project" value="TreeGrafter"/>
</dbReference>
<proteinExistence type="predicted"/>
<dbReference type="EMBL" id="RQHV01000062">
    <property type="protein sequence ID" value="TGN06834.1"/>
    <property type="molecule type" value="Genomic_DNA"/>
</dbReference>
<keyword evidence="3" id="KW-1185">Reference proteome</keyword>
<comment type="caution">
    <text evidence="2">The sequence shown here is derived from an EMBL/GenBank/DDBJ whole genome shotgun (WGS) entry which is preliminary data.</text>
</comment>
<dbReference type="InterPro" id="IPR000073">
    <property type="entry name" value="AB_hydrolase_1"/>
</dbReference>
<dbReference type="OrthoDB" id="9796770at2"/>
<dbReference type="Pfam" id="PF00561">
    <property type="entry name" value="Abhydrolase_1"/>
    <property type="match status" value="1"/>
</dbReference>
<feature type="domain" description="AB hydrolase-1" evidence="1">
    <location>
        <begin position="33"/>
        <end position="134"/>
    </location>
</feature>
<evidence type="ECO:0000259" key="1">
    <source>
        <dbReference type="Pfam" id="PF00561"/>
    </source>
</evidence>
<dbReference type="Gene3D" id="3.40.50.1820">
    <property type="entry name" value="alpha/beta hydrolase"/>
    <property type="match status" value="1"/>
</dbReference>
<dbReference type="SUPFAM" id="SSF53474">
    <property type="entry name" value="alpha/beta-Hydrolases"/>
    <property type="match status" value="1"/>
</dbReference>
<dbReference type="GO" id="GO:0016020">
    <property type="term" value="C:membrane"/>
    <property type="evidence" value="ECO:0007669"/>
    <property type="project" value="TreeGrafter"/>
</dbReference>